<dbReference type="EMBL" id="BEZZ01221772">
    <property type="protein sequence ID" value="GCC47852.1"/>
    <property type="molecule type" value="Genomic_DNA"/>
</dbReference>
<sequence length="145" mass="14956">MAPIRAKSLPSISSPSVPAWEHPGVAGLIADAGGQEPSALLAALFGSRRAFGFRERLRAAVGGDDGGEIGELLGLECEELVAGLGRLQRAGSALALANQRGQLRAVGVDVADDARLHPHRVLQTANRVLPALAGLGDELGVRRGE</sequence>
<name>A0A401TYY0_CHIPU</name>
<keyword evidence="2" id="KW-1185">Reference proteome</keyword>
<gene>
    <name evidence="1" type="ORF">chiPu_0031896</name>
</gene>
<evidence type="ECO:0000313" key="1">
    <source>
        <dbReference type="EMBL" id="GCC47852.1"/>
    </source>
</evidence>
<proteinExistence type="predicted"/>
<reference evidence="1 2" key="1">
    <citation type="journal article" date="2018" name="Nat. Ecol. Evol.">
        <title>Shark genomes provide insights into elasmobranch evolution and the origin of vertebrates.</title>
        <authorList>
            <person name="Hara Y"/>
            <person name="Yamaguchi K"/>
            <person name="Onimaru K"/>
            <person name="Kadota M"/>
            <person name="Koyanagi M"/>
            <person name="Keeley SD"/>
            <person name="Tatsumi K"/>
            <person name="Tanaka K"/>
            <person name="Motone F"/>
            <person name="Kageyama Y"/>
            <person name="Nozu R"/>
            <person name="Adachi N"/>
            <person name="Nishimura O"/>
            <person name="Nakagawa R"/>
            <person name="Tanegashima C"/>
            <person name="Kiyatake I"/>
            <person name="Matsumoto R"/>
            <person name="Murakumo K"/>
            <person name="Nishida K"/>
            <person name="Terakita A"/>
            <person name="Kuratani S"/>
            <person name="Sato K"/>
            <person name="Hyodo S Kuraku.S."/>
        </authorList>
    </citation>
    <scope>NUCLEOTIDE SEQUENCE [LARGE SCALE GENOMIC DNA]</scope>
</reference>
<accession>A0A401TYY0</accession>
<dbReference type="AlphaFoldDB" id="A0A401TYY0"/>
<dbReference type="Proteomes" id="UP000287033">
    <property type="component" value="Unassembled WGS sequence"/>
</dbReference>
<organism evidence="1 2">
    <name type="scientific">Chiloscyllium punctatum</name>
    <name type="common">Brownbanded bambooshark</name>
    <name type="synonym">Hemiscyllium punctatum</name>
    <dbReference type="NCBI Taxonomy" id="137246"/>
    <lineage>
        <taxon>Eukaryota</taxon>
        <taxon>Metazoa</taxon>
        <taxon>Chordata</taxon>
        <taxon>Craniata</taxon>
        <taxon>Vertebrata</taxon>
        <taxon>Chondrichthyes</taxon>
        <taxon>Elasmobranchii</taxon>
        <taxon>Galeomorphii</taxon>
        <taxon>Galeoidea</taxon>
        <taxon>Orectolobiformes</taxon>
        <taxon>Hemiscylliidae</taxon>
        <taxon>Chiloscyllium</taxon>
    </lineage>
</organism>
<protein>
    <submittedName>
        <fullName evidence="1">Uncharacterized protein</fullName>
    </submittedName>
</protein>
<evidence type="ECO:0000313" key="2">
    <source>
        <dbReference type="Proteomes" id="UP000287033"/>
    </source>
</evidence>
<comment type="caution">
    <text evidence="1">The sequence shown here is derived from an EMBL/GenBank/DDBJ whole genome shotgun (WGS) entry which is preliminary data.</text>
</comment>